<dbReference type="SUPFAM" id="SSF46689">
    <property type="entry name" value="Homeodomain-like"/>
    <property type="match status" value="2"/>
</dbReference>
<proteinExistence type="predicted"/>
<evidence type="ECO:0000313" key="7">
    <source>
        <dbReference type="Proteomes" id="UP000622547"/>
    </source>
</evidence>
<dbReference type="GO" id="GO:0003700">
    <property type="term" value="F:DNA-binding transcription factor activity"/>
    <property type="evidence" value="ECO:0007669"/>
    <property type="project" value="InterPro"/>
</dbReference>
<dbReference type="Gene3D" id="1.10.10.60">
    <property type="entry name" value="Homeodomain-like"/>
    <property type="match status" value="1"/>
</dbReference>
<dbReference type="SMART" id="SM00342">
    <property type="entry name" value="HTH_ARAC"/>
    <property type="match status" value="1"/>
</dbReference>
<dbReference type="GO" id="GO:0043565">
    <property type="term" value="F:sequence-specific DNA binding"/>
    <property type="evidence" value="ECO:0007669"/>
    <property type="project" value="InterPro"/>
</dbReference>
<feature type="domain" description="HTH araC/xylS-type" evidence="5">
    <location>
        <begin position="198"/>
        <end position="296"/>
    </location>
</feature>
<dbReference type="InterPro" id="IPR018062">
    <property type="entry name" value="HTH_AraC-typ_CS"/>
</dbReference>
<dbReference type="AlphaFoldDB" id="A0A8J3UA73"/>
<organism evidence="6 7">
    <name type="scientific">Planotetraspora phitsanulokensis</name>
    <dbReference type="NCBI Taxonomy" id="575192"/>
    <lineage>
        <taxon>Bacteria</taxon>
        <taxon>Bacillati</taxon>
        <taxon>Actinomycetota</taxon>
        <taxon>Actinomycetes</taxon>
        <taxon>Streptosporangiales</taxon>
        <taxon>Streptosporangiaceae</taxon>
        <taxon>Planotetraspora</taxon>
    </lineage>
</organism>
<evidence type="ECO:0000256" key="4">
    <source>
        <dbReference type="ARBA" id="ARBA00023163"/>
    </source>
</evidence>
<keyword evidence="3" id="KW-0010">Activator</keyword>
<dbReference type="InterPro" id="IPR003313">
    <property type="entry name" value="AraC-bd"/>
</dbReference>
<dbReference type="RefSeq" id="WP_204075238.1">
    <property type="nucleotide sequence ID" value="NZ_BAABHI010000032.1"/>
</dbReference>
<dbReference type="Gene3D" id="2.60.120.10">
    <property type="entry name" value="Jelly Rolls"/>
    <property type="match status" value="1"/>
</dbReference>
<keyword evidence="1" id="KW-0805">Transcription regulation</keyword>
<keyword evidence="2" id="KW-0238">DNA-binding</keyword>
<dbReference type="Proteomes" id="UP000622547">
    <property type="component" value="Unassembled WGS sequence"/>
</dbReference>
<keyword evidence="4" id="KW-0804">Transcription</keyword>
<accession>A0A8J3UA73</accession>
<evidence type="ECO:0000256" key="1">
    <source>
        <dbReference type="ARBA" id="ARBA00023015"/>
    </source>
</evidence>
<dbReference type="InterPro" id="IPR014710">
    <property type="entry name" value="RmlC-like_jellyroll"/>
</dbReference>
<dbReference type="SUPFAM" id="SSF51215">
    <property type="entry name" value="Regulatory protein AraC"/>
    <property type="match status" value="1"/>
</dbReference>
<dbReference type="Pfam" id="PF12833">
    <property type="entry name" value="HTH_18"/>
    <property type="match status" value="1"/>
</dbReference>
<dbReference type="PANTHER" id="PTHR46796:SF15">
    <property type="entry name" value="BLL1074 PROTEIN"/>
    <property type="match status" value="1"/>
</dbReference>
<evidence type="ECO:0000256" key="3">
    <source>
        <dbReference type="ARBA" id="ARBA00023159"/>
    </source>
</evidence>
<evidence type="ECO:0000256" key="2">
    <source>
        <dbReference type="ARBA" id="ARBA00023125"/>
    </source>
</evidence>
<dbReference type="InterPro" id="IPR050204">
    <property type="entry name" value="AraC_XylS_family_regulators"/>
</dbReference>
<evidence type="ECO:0000313" key="6">
    <source>
        <dbReference type="EMBL" id="GII39661.1"/>
    </source>
</evidence>
<evidence type="ECO:0000259" key="5">
    <source>
        <dbReference type="PROSITE" id="PS01124"/>
    </source>
</evidence>
<dbReference type="Pfam" id="PF02311">
    <property type="entry name" value="AraC_binding"/>
    <property type="match status" value="1"/>
</dbReference>
<dbReference type="InterPro" id="IPR037923">
    <property type="entry name" value="HTH-like"/>
</dbReference>
<protein>
    <submittedName>
        <fullName evidence="6">AraC family transcriptional regulator</fullName>
    </submittedName>
</protein>
<reference evidence="6 7" key="1">
    <citation type="submission" date="2021-01" db="EMBL/GenBank/DDBJ databases">
        <title>Whole genome shotgun sequence of Planotetraspora phitsanulokensis NBRC 104273.</title>
        <authorList>
            <person name="Komaki H."/>
            <person name="Tamura T."/>
        </authorList>
    </citation>
    <scope>NUCLEOTIDE SEQUENCE [LARGE SCALE GENOMIC DNA]</scope>
    <source>
        <strain evidence="6 7">NBRC 104273</strain>
    </source>
</reference>
<dbReference type="PANTHER" id="PTHR46796">
    <property type="entry name" value="HTH-TYPE TRANSCRIPTIONAL ACTIVATOR RHAS-RELATED"/>
    <property type="match status" value="1"/>
</dbReference>
<dbReference type="EMBL" id="BOOP01000021">
    <property type="protein sequence ID" value="GII39661.1"/>
    <property type="molecule type" value="Genomic_DNA"/>
</dbReference>
<keyword evidence="7" id="KW-1185">Reference proteome</keyword>
<dbReference type="PROSITE" id="PS00041">
    <property type="entry name" value="HTH_ARAC_FAMILY_1"/>
    <property type="match status" value="1"/>
</dbReference>
<dbReference type="InterPro" id="IPR009057">
    <property type="entry name" value="Homeodomain-like_sf"/>
</dbReference>
<dbReference type="InterPro" id="IPR018060">
    <property type="entry name" value="HTH_AraC"/>
</dbReference>
<gene>
    <name evidence="6" type="ORF">Pph01_46640</name>
</gene>
<comment type="caution">
    <text evidence="6">The sequence shown here is derived from an EMBL/GenBank/DDBJ whole genome shotgun (WGS) entry which is preliminary data.</text>
</comment>
<dbReference type="PROSITE" id="PS01124">
    <property type="entry name" value="HTH_ARAC_FAMILY_2"/>
    <property type="match status" value="1"/>
</dbReference>
<sequence length="302" mass="32822">MSLADVAGAGRLPDLTGLLDTCQVGGFRADFVSWGFYTKPAWRNYWHRHSFHEVCLAYTGAGRFSVGGEHHDVGTGEVFLARPGDVHEIESSREDPLGIAFWGFTLRGGREAPGPDERGWWSGLTDPAGPVVSRRTGSLAEVVTALAGYADPVRSGYDAGLAGLGAALVVDTARAFANEDDLQVEPPPRDRPSQVVVAAMRRHLADNLCRPVRVRDVAATVHLSERHAERLFREQTGASLMATLRRMRLELAAALLLDTGPTVTEVARACGYPDVRAFSTAFRRLHGHSPLEHRARSGTLHL</sequence>
<name>A0A8J3UA73_9ACTN</name>